<evidence type="ECO:0008006" key="2">
    <source>
        <dbReference type="Google" id="ProtNLM"/>
    </source>
</evidence>
<dbReference type="AlphaFoldDB" id="A0A7C1IY21"/>
<proteinExistence type="predicted"/>
<dbReference type="EMBL" id="DSMV01000195">
    <property type="protein sequence ID" value="HDW51731.1"/>
    <property type="molecule type" value="Genomic_DNA"/>
</dbReference>
<organism evidence="1">
    <name type="scientific">Ammonifex degensii</name>
    <dbReference type="NCBI Taxonomy" id="42838"/>
    <lineage>
        <taxon>Bacteria</taxon>
        <taxon>Bacillati</taxon>
        <taxon>Bacillota</taxon>
        <taxon>Clostridia</taxon>
        <taxon>Thermoanaerobacterales</taxon>
        <taxon>Thermoanaerobacteraceae</taxon>
        <taxon>Ammonifex</taxon>
    </lineage>
</organism>
<gene>
    <name evidence="1" type="ORF">ENQ35_03215</name>
</gene>
<comment type="caution">
    <text evidence="1">The sequence shown here is derived from an EMBL/GenBank/DDBJ whole genome shotgun (WGS) entry which is preliminary data.</text>
</comment>
<name>A0A7C1IY21_9THEO</name>
<reference evidence="1" key="1">
    <citation type="journal article" date="2020" name="mSystems">
        <title>Genome- and Community-Level Interaction Insights into Carbon Utilization and Element Cycling Functions of Hydrothermarchaeota in Hydrothermal Sediment.</title>
        <authorList>
            <person name="Zhou Z."/>
            <person name="Liu Y."/>
            <person name="Xu W."/>
            <person name="Pan J."/>
            <person name="Luo Z.H."/>
            <person name="Li M."/>
        </authorList>
    </citation>
    <scope>NUCLEOTIDE SEQUENCE [LARGE SCALE GENOMIC DNA]</scope>
    <source>
        <strain evidence="1">SpSt-301</strain>
    </source>
</reference>
<evidence type="ECO:0000313" key="1">
    <source>
        <dbReference type="EMBL" id="HDW51731.1"/>
    </source>
</evidence>
<accession>A0A7C1IY21</accession>
<sequence length="68" mass="8006">MTLKETESIMLDFWMQELKKLSAEREAAWDLFNRADPEFRDAAVDLLKASEERLNAYFKLVRAAARVR</sequence>
<protein>
    <recommendedName>
        <fullName evidence="2">DUF2508 family protein</fullName>
    </recommendedName>
</protein>